<dbReference type="EMBL" id="JBHSQK010000044">
    <property type="protein sequence ID" value="MFC5950109.1"/>
    <property type="molecule type" value="Genomic_DNA"/>
</dbReference>
<evidence type="ECO:0008006" key="5">
    <source>
        <dbReference type="Google" id="ProtNLM"/>
    </source>
</evidence>
<comment type="caution">
    <text evidence="3">The sequence shown here is derived from an EMBL/GenBank/DDBJ whole genome shotgun (WGS) entry which is preliminary data.</text>
</comment>
<sequence length="128" mass="12473">MLKKAGIVATGVAASLVAVSPLAFAGDKGHDHDKGDKGHHGSSVTGIDKSGKGLLNVSGNNVNVPIQVCNNDVPVNAGVGAIQGNAKDITGALTGALGLLGNAKADSHVHTDSDRACGIASAAGDSVD</sequence>
<protein>
    <recommendedName>
        <fullName evidence="5">Small secreted domain DUF320</fullName>
    </recommendedName>
</protein>
<evidence type="ECO:0000313" key="3">
    <source>
        <dbReference type="EMBL" id="MFC5950109.1"/>
    </source>
</evidence>
<keyword evidence="4" id="KW-1185">Reference proteome</keyword>
<keyword evidence="2" id="KW-0732">Signal</keyword>
<proteinExistence type="predicted"/>
<evidence type="ECO:0000313" key="4">
    <source>
        <dbReference type="Proteomes" id="UP001596119"/>
    </source>
</evidence>
<feature type="chain" id="PRO_5045496650" description="Small secreted domain DUF320" evidence="2">
    <location>
        <begin position="26"/>
        <end position="128"/>
    </location>
</feature>
<evidence type="ECO:0000256" key="1">
    <source>
        <dbReference type="SAM" id="MobiDB-lite"/>
    </source>
</evidence>
<dbReference type="RefSeq" id="WP_379567245.1">
    <property type="nucleotide sequence ID" value="NZ_JBHSQK010000044.1"/>
</dbReference>
<organism evidence="3 4">
    <name type="scientific">Pseudonocardia lutea</name>
    <dbReference type="NCBI Taxonomy" id="2172015"/>
    <lineage>
        <taxon>Bacteria</taxon>
        <taxon>Bacillati</taxon>
        <taxon>Actinomycetota</taxon>
        <taxon>Actinomycetes</taxon>
        <taxon>Pseudonocardiales</taxon>
        <taxon>Pseudonocardiaceae</taxon>
        <taxon>Pseudonocardia</taxon>
    </lineage>
</organism>
<feature type="compositionally biased region" description="Basic and acidic residues" evidence="1">
    <location>
        <begin position="28"/>
        <end position="39"/>
    </location>
</feature>
<gene>
    <name evidence="3" type="ORF">ACFQH9_17695</name>
</gene>
<evidence type="ECO:0000256" key="2">
    <source>
        <dbReference type="SAM" id="SignalP"/>
    </source>
</evidence>
<name>A0ABW1IBK5_9PSEU</name>
<accession>A0ABW1IBK5</accession>
<feature type="signal peptide" evidence="2">
    <location>
        <begin position="1"/>
        <end position="25"/>
    </location>
</feature>
<dbReference type="Proteomes" id="UP001596119">
    <property type="component" value="Unassembled WGS sequence"/>
</dbReference>
<reference evidence="4" key="1">
    <citation type="journal article" date="2019" name="Int. J. Syst. Evol. Microbiol.">
        <title>The Global Catalogue of Microorganisms (GCM) 10K type strain sequencing project: providing services to taxonomists for standard genome sequencing and annotation.</title>
        <authorList>
            <consortium name="The Broad Institute Genomics Platform"/>
            <consortium name="The Broad Institute Genome Sequencing Center for Infectious Disease"/>
            <person name="Wu L."/>
            <person name="Ma J."/>
        </authorList>
    </citation>
    <scope>NUCLEOTIDE SEQUENCE [LARGE SCALE GENOMIC DNA]</scope>
    <source>
        <strain evidence="4">CGMCC 4.7397</strain>
    </source>
</reference>
<feature type="region of interest" description="Disordered" evidence="1">
    <location>
        <begin position="28"/>
        <end position="47"/>
    </location>
</feature>